<dbReference type="GO" id="GO:0022857">
    <property type="term" value="F:transmembrane transporter activity"/>
    <property type="evidence" value="ECO:0007669"/>
    <property type="project" value="UniProtKB-UniRule"/>
</dbReference>
<comment type="subcellular location">
    <subcellularLocation>
        <location evidence="1">Cell inner membrane</location>
        <topology evidence="1">Multi-pass membrane protein</topology>
    </subcellularLocation>
</comment>
<keyword evidence="1" id="KW-1003">Cell membrane</keyword>
<feature type="domain" description="TRAP C4-dicarboxylate transport system permease DctM subunit" evidence="3">
    <location>
        <begin position="140"/>
        <end position="557"/>
    </location>
</feature>
<evidence type="ECO:0000256" key="1">
    <source>
        <dbReference type="RuleBase" id="RU369079"/>
    </source>
</evidence>
<feature type="transmembrane region" description="Helical" evidence="2">
    <location>
        <begin position="67"/>
        <end position="84"/>
    </location>
</feature>
<dbReference type="NCBIfam" id="TIGR02123">
    <property type="entry name" value="TRAP_fused"/>
    <property type="match status" value="1"/>
</dbReference>
<keyword evidence="1" id="KW-0997">Cell inner membrane</keyword>
<keyword evidence="2" id="KW-1133">Transmembrane helix</keyword>
<feature type="transmembrane region" description="Helical" evidence="2">
    <location>
        <begin position="323"/>
        <end position="344"/>
    </location>
</feature>
<dbReference type="GO" id="GO:0005886">
    <property type="term" value="C:plasma membrane"/>
    <property type="evidence" value="ECO:0007669"/>
    <property type="project" value="UniProtKB-SubCell"/>
</dbReference>
<name>A0A1I6V0I3_9RHOB</name>
<feature type="transmembrane region" description="Helical" evidence="2">
    <location>
        <begin position="38"/>
        <end position="61"/>
    </location>
</feature>
<dbReference type="Proteomes" id="UP000199392">
    <property type="component" value="Unassembled WGS sequence"/>
</dbReference>
<keyword evidence="5" id="KW-1185">Reference proteome</keyword>
<feature type="transmembrane region" description="Helical" evidence="2">
    <location>
        <begin position="193"/>
        <end position="216"/>
    </location>
</feature>
<dbReference type="EMBL" id="FOZW01000009">
    <property type="protein sequence ID" value="SFT07241.1"/>
    <property type="molecule type" value="Genomic_DNA"/>
</dbReference>
<keyword evidence="1" id="KW-0813">Transport</keyword>
<accession>A0A1I6V0I3</accession>
<keyword evidence="2" id="KW-0472">Membrane</keyword>
<sequence>MDQQGFQSIRRWLGFDAETMQQLRAHVYPAEQGRPEGLIGLIVAVACAGLAIFTLYAAFAIPMGPTRLAAAHLGVAVPLIMLIYPRFGRDGNTPGAIDIALAVVTGISYFWAFYSAYRFQVRMAYYDPVETIDLVMGIIAILGICEATRRTIGWSIVVLAAFFVIYALTGPYWPGILSHRGTEFNRLIEHLYILSDGIFNFVTGITATFLFTFMMFGTFLRASKADNVFTDLAMSIAGGKRGGPAKVAVISSALMGMLSGSTISNVATTGAMTIPLMKRGGFSPKEAGAIESVASLGGAITPPLMGSGIFLMVAFSGVPLTTLLAYSVAPAILYYIGLYVYVGIKARKRGLEGLPADELPNFWQVLRMGGHIFIPVAILITLLLMGYTAFYASAACVVLTLVVGAMRVGTRLKPGEIWVALEASTRVVLTLTALSASAALVYGVMTKTGLIVKVSSIILSVSGGSLFVAIILVGLMSYILGMGLPVTAAYVLISALSSSALVDLGTSILVAHMIIFWFSQDSTITPPIGMTAFVAARVAGASPMATGMEAVKLAKALYILPFAFAYSDLMSGNLWQVFVDALPLAVMFSILPTVFEGYALKRLGLLERLAMLVATVLLFFGSVADPLWLEALSSLAGIAVAALVLFNQKRQLDTAQALPAHAT</sequence>
<feature type="transmembrane region" description="Helical" evidence="2">
    <location>
        <begin position="293"/>
        <end position="317"/>
    </location>
</feature>
<dbReference type="STRING" id="311180.SAMN04488050_109188"/>
<feature type="transmembrane region" description="Helical" evidence="2">
    <location>
        <begin position="605"/>
        <end position="621"/>
    </location>
</feature>
<keyword evidence="2" id="KW-0812">Transmembrane</keyword>
<feature type="transmembrane region" description="Helical" evidence="2">
    <location>
        <begin position="96"/>
        <end position="117"/>
    </location>
</feature>
<feature type="transmembrane region" description="Helical" evidence="2">
    <location>
        <begin position="581"/>
        <end position="598"/>
    </location>
</feature>
<feature type="transmembrane region" description="Helical" evidence="2">
    <location>
        <begin position="427"/>
        <end position="445"/>
    </location>
</feature>
<dbReference type="InterPro" id="IPR010656">
    <property type="entry name" value="DctM"/>
</dbReference>
<evidence type="ECO:0000313" key="5">
    <source>
        <dbReference type="Proteomes" id="UP000199392"/>
    </source>
</evidence>
<feature type="transmembrane region" description="Helical" evidence="2">
    <location>
        <begin position="152"/>
        <end position="173"/>
    </location>
</feature>
<dbReference type="OrthoDB" id="9759894at2"/>
<dbReference type="PANTHER" id="PTHR43849:SF2">
    <property type="entry name" value="BLL3936 PROTEIN"/>
    <property type="match status" value="1"/>
</dbReference>
<evidence type="ECO:0000259" key="3">
    <source>
        <dbReference type="Pfam" id="PF06808"/>
    </source>
</evidence>
<dbReference type="InterPro" id="IPR011853">
    <property type="entry name" value="TRAP_DctM-Dct_fused"/>
</dbReference>
<protein>
    <submittedName>
        <fullName evidence="4">TRAP transporter, 4TM/12TM fusion protein</fullName>
    </submittedName>
</protein>
<comment type="function">
    <text evidence="1">Part of the tripartite ATP-independent periplasmic (TRAP) transport system.</text>
</comment>
<dbReference type="PANTHER" id="PTHR43849">
    <property type="entry name" value="BLL3936 PROTEIN"/>
    <property type="match status" value="1"/>
</dbReference>
<feature type="transmembrane region" description="Helical" evidence="2">
    <location>
        <begin position="488"/>
        <end position="518"/>
    </location>
</feature>
<evidence type="ECO:0000256" key="2">
    <source>
        <dbReference type="SAM" id="Phobius"/>
    </source>
</evidence>
<feature type="transmembrane region" description="Helical" evidence="2">
    <location>
        <begin position="457"/>
        <end position="481"/>
    </location>
</feature>
<feature type="transmembrane region" description="Helical" evidence="2">
    <location>
        <begin position="365"/>
        <end position="383"/>
    </location>
</feature>
<reference evidence="5" key="1">
    <citation type="submission" date="2016-10" db="EMBL/GenBank/DDBJ databases">
        <authorList>
            <person name="Varghese N."/>
            <person name="Submissions S."/>
        </authorList>
    </citation>
    <scope>NUCLEOTIDE SEQUENCE [LARGE SCALE GENOMIC DNA]</scope>
    <source>
        <strain evidence="5">DSM 26894</strain>
    </source>
</reference>
<dbReference type="RefSeq" id="WP_092429502.1">
    <property type="nucleotide sequence ID" value="NZ_FNCL01000014.1"/>
</dbReference>
<dbReference type="Pfam" id="PF06808">
    <property type="entry name" value="DctM"/>
    <property type="match status" value="1"/>
</dbReference>
<dbReference type="AlphaFoldDB" id="A0A1I6V0I3"/>
<evidence type="ECO:0000313" key="4">
    <source>
        <dbReference type="EMBL" id="SFT07241.1"/>
    </source>
</evidence>
<feature type="transmembrane region" description="Helical" evidence="2">
    <location>
        <begin position="627"/>
        <end position="646"/>
    </location>
</feature>
<organism evidence="4 5">
    <name type="scientific">Alloyangia pacifica</name>
    <dbReference type="NCBI Taxonomy" id="311180"/>
    <lineage>
        <taxon>Bacteria</taxon>
        <taxon>Pseudomonadati</taxon>
        <taxon>Pseudomonadota</taxon>
        <taxon>Alphaproteobacteria</taxon>
        <taxon>Rhodobacterales</taxon>
        <taxon>Roseobacteraceae</taxon>
        <taxon>Alloyangia</taxon>
    </lineage>
</organism>
<proteinExistence type="predicted"/>
<gene>
    <name evidence="4" type="ORF">SAMN04488050_109188</name>
</gene>